<name>A0A146KHT2_9EUKA</name>
<dbReference type="GO" id="GO:0019901">
    <property type="term" value="F:protein kinase binding"/>
    <property type="evidence" value="ECO:0007669"/>
    <property type="project" value="InterPro"/>
</dbReference>
<dbReference type="PANTHER" id="PTHR15615:SF108">
    <property type="entry name" value="PROTEIN CNPPD1"/>
    <property type="match status" value="1"/>
</dbReference>
<dbReference type="InterPro" id="IPR036915">
    <property type="entry name" value="Cyclin-like_sf"/>
</dbReference>
<dbReference type="Pfam" id="PF08613">
    <property type="entry name" value="Cyclin"/>
    <property type="match status" value="1"/>
</dbReference>
<dbReference type="Gene3D" id="1.10.472.10">
    <property type="entry name" value="Cyclin-like"/>
    <property type="match status" value="1"/>
</dbReference>
<reference evidence="1" key="1">
    <citation type="submission" date="2015-07" db="EMBL/GenBank/DDBJ databases">
        <title>Adaptation to a free-living lifestyle via gene acquisitions in the diplomonad Trepomonas sp. PC1.</title>
        <authorList>
            <person name="Xu F."/>
            <person name="Jerlstrom-Hultqvist J."/>
            <person name="Kolisko M."/>
            <person name="Simpson A.G.B."/>
            <person name="Roger A.J."/>
            <person name="Svard S.G."/>
            <person name="Andersson J.O."/>
        </authorList>
    </citation>
    <scope>NUCLEOTIDE SEQUENCE</scope>
    <source>
        <strain evidence="1">PC1</strain>
    </source>
</reference>
<proteinExistence type="predicted"/>
<protein>
    <submittedName>
        <fullName evidence="1">Cyclin</fullName>
    </submittedName>
</protein>
<gene>
    <name evidence="1" type="ORF">TPC1_10514</name>
</gene>
<dbReference type="SUPFAM" id="SSF47954">
    <property type="entry name" value="Cyclin-like"/>
    <property type="match status" value="1"/>
</dbReference>
<feature type="non-terminal residue" evidence="1">
    <location>
        <position position="1"/>
    </location>
</feature>
<dbReference type="AlphaFoldDB" id="A0A146KHT2"/>
<sequence>IPQLNIENLQPPNHANNYMLPLDSPRSPRPNKTVDAVALILERIINSNEKYLQNLKNPPQYKAARLVQMFNYSDNQPSSFEKIRKMIYNFSYRTRLRNETLVGAIVYLDRLVQHSGIVISAENYLIVIAITLITCQKLYDDFHYSLKDYATVFNLPLPVLIKAEHAFLKLMKYDLIVEPNEYNQYREYIVMKFNATLRESAPFSPDESIKRKFELRGIASIKDISEYMLGTGMAMKGDQQELVQFDSKQSVVEIQAKLPGARFQ</sequence>
<organism evidence="1">
    <name type="scientific">Trepomonas sp. PC1</name>
    <dbReference type="NCBI Taxonomy" id="1076344"/>
    <lineage>
        <taxon>Eukaryota</taxon>
        <taxon>Metamonada</taxon>
        <taxon>Diplomonadida</taxon>
        <taxon>Hexamitidae</taxon>
        <taxon>Hexamitinae</taxon>
        <taxon>Trepomonas</taxon>
    </lineage>
</organism>
<evidence type="ECO:0000313" key="1">
    <source>
        <dbReference type="EMBL" id="JAP96222.1"/>
    </source>
</evidence>
<dbReference type="EMBL" id="GDID01000384">
    <property type="protein sequence ID" value="JAP96222.1"/>
    <property type="molecule type" value="Transcribed_RNA"/>
</dbReference>
<dbReference type="PANTHER" id="PTHR15615">
    <property type="match status" value="1"/>
</dbReference>
<dbReference type="InterPro" id="IPR013922">
    <property type="entry name" value="Cyclin_PHO80-like"/>
</dbReference>
<accession>A0A146KHT2</accession>